<dbReference type="EMBL" id="BK015009">
    <property type="protein sequence ID" value="DAD86863.1"/>
    <property type="molecule type" value="Genomic_DNA"/>
</dbReference>
<dbReference type="InterPro" id="IPR057369">
    <property type="entry name" value="VG15"/>
</dbReference>
<proteinExistence type="predicted"/>
<dbReference type="Pfam" id="PF25310">
    <property type="entry name" value="VG15"/>
    <property type="match status" value="1"/>
</dbReference>
<protein>
    <submittedName>
        <fullName evidence="1">Minor capsid protein</fullName>
    </submittedName>
</protein>
<organism evidence="1">
    <name type="scientific">Siphoviridae sp. ctio73</name>
    <dbReference type="NCBI Taxonomy" id="2826435"/>
    <lineage>
        <taxon>Viruses</taxon>
        <taxon>Duplodnaviria</taxon>
        <taxon>Heunggongvirae</taxon>
        <taxon>Uroviricota</taxon>
        <taxon>Caudoviricetes</taxon>
    </lineage>
</organism>
<evidence type="ECO:0000313" key="1">
    <source>
        <dbReference type="EMBL" id="DAD86863.1"/>
    </source>
</evidence>
<name>A0A8S5MXL1_9CAUD</name>
<accession>A0A8S5MXL1</accession>
<reference evidence="1" key="1">
    <citation type="journal article" date="2021" name="Proc. Natl. Acad. Sci. U.S.A.">
        <title>A Catalog of Tens of Thousands of Viruses from Human Metagenomes Reveals Hidden Associations with Chronic Diseases.</title>
        <authorList>
            <person name="Tisza M.J."/>
            <person name="Buck C.B."/>
        </authorList>
    </citation>
    <scope>NUCLEOTIDE SEQUENCE</scope>
    <source>
        <strain evidence="1">Ctio73</strain>
    </source>
</reference>
<sequence length="241" mass="26904">MLSTAEIGAYGRAIDSLTTLAQNDLHALWAHAARQRPQDARDLLLEIMPALVDQYGNAAAAIADEWYRDMRLDQDIPGDAPTVQTSLTPQGEIDDSVRFSAGALYAGNQDIALSYLTGALIRYVSDGARSQIADMTWADPEAMGWERRTRNPQACNFCVMLTMNECYYRSQGTASFGAHDNCKCVAVPAWDPTSREVPAKAYTLAARHKTDKGRKRHRELVSSWIDTHQEELAEWRTRPIE</sequence>